<gene>
    <name evidence="9" type="ORF">OSSY52_18040</name>
</gene>
<name>A0A7G1G9L8_9BACT</name>
<feature type="transmembrane region" description="Helical" evidence="7">
    <location>
        <begin position="117"/>
        <end position="140"/>
    </location>
</feature>
<dbReference type="InterPro" id="IPR050366">
    <property type="entry name" value="BP-dependent_transpt_permease"/>
</dbReference>
<evidence type="ECO:0000256" key="4">
    <source>
        <dbReference type="ARBA" id="ARBA00022692"/>
    </source>
</evidence>
<protein>
    <submittedName>
        <fullName evidence="9">Peptide ABC transporter permease</fullName>
    </submittedName>
</protein>
<evidence type="ECO:0000256" key="6">
    <source>
        <dbReference type="ARBA" id="ARBA00023136"/>
    </source>
</evidence>
<comment type="subcellular location">
    <subcellularLocation>
        <location evidence="1 7">Cell membrane</location>
        <topology evidence="1 7">Multi-pass membrane protein</topology>
    </subcellularLocation>
</comment>
<evidence type="ECO:0000256" key="2">
    <source>
        <dbReference type="ARBA" id="ARBA00022448"/>
    </source>
</evidence>
<feature type="transmembrane region" description="Helical" evidence="7">
    <location>
        <begin position="146"/>
        <end position="165"/>
    </location>
</feature>
<keyword evidence="3" id="KW-1003">Cell membrane</keyword>
<feature type="domain" description="ABC transmembrane type-1" evidence="8">
    <location>
        <begin position="81"/>
        <end position="274"/>
    </location>
</feature>
<dbReference type="GO" id="GO:0005886">
    <property type="term" value="C:plasma membrane"/>
    <property type="evidence" value="ECO:0007669"/>
    <property type="project" value="UniProtKB-SubCell"/>
</dbReference>
<dbReference type="InParanoid" id="A0A7G1G9L8"/>
<feature type="transmembrane region" description="Helical" evidence="7">
    <location>
        <begin position="252"/>
        <end position="273"/>
    </location>
</feature>
<dbReference type="RefSeq" id="WP_190614352.1">
    <property type="nucleotide sequence ID" value="NZ_AP018712.1"/>
</dbReference>
<evidence type="ECO:0000313" key="9">
    <source>
        <dbReference type="EMBL" id="BBE31663.1"/>
    </source>
</evidence>
<proteinExistence type="inferred from homology"/>
<dbReference type="Gene3D" id="1.10.3720.10">
    <property type="entry name" value="MetI-like"/>
    <property type="match status" value="1"/>
</dbReference>
<dbReference type="KEGG" id="ocy:OSSY52_18040"/>
<dbReference type="PANTHER" id="PTHR43386:SF1">
    <property type="entry name" value="D,D-DIPEPTIDE TRANSPORT SYSTEM PERMEASE PROTEIN DDPC-RELATED"/>
    <property type="match status" value="1"/>
</dbReference>
<keyword evidence="2 7" id="KW-0813">Transport</keyword>
<dbReference type="InterPro" id="IPR000515">
    <property type="entry name" value="MetI-like"/>
</dbReference>
<accession>A0A7G1G9L8</accession>
<dbReference type="AlphaFoldDB" id="A0A7G1G9L8"/>
<organism evidence="9 10">
    <name type="scientific">Tepiditoga spiralis</name>
    <dbReference type="NCBI Taxonomy" id="2108365"/>
    <lineage>
        <taxon>Bacteria</taxon>
        <taxon>Thermotogati</taxon>
        <taxon>Thermotogota</taxon>
        <taxon>Thermotogae</taxon>
        <taxon>Petrotogales</taxon>
        <taxon>Petrotogaceae</taxon>
        <taxon>Tepiditoga</taxon>
    </lineage>
</organism>
<dbReference type="InterPro" id="IPR025966">
    <property type="entry name" value="OppC_N"/>
</dbReference>
<dbReference type="GO" id="GO:0071916">
    <property type="term" value="F:dipeptide transmembrane transporter activity"/>
    <property type="evidence" value="ECO:0007669"/>
    <property type="project" value="TreeGrafter"/>
</dbReference>
<keyword evidence="10" id="KW-1185">Reference proteome</keyword>
<dbReference type="CDD" id="cd06261">
    <property type="entry name" value="TM_PBP2"/>
    <property type="match status" value="1"/>
</dbReference>
<keyword evidence="5 7" id="KW-1133">Transmembrane helix</keyword>
<dbReference type="PANTHER" id="PTHR43386">
    <property type="entry name" value="OLIGOPEPTIDE TRANSPORT SYSTEM PERMEASE PROTEIN APPC"/>
    <property type="match status" value="1"/>
</dbReference>
<dbReference type="InterPro" id="IPR035906">
    <property type="entry name" value="MetI-like_sf"/>
</dbReference>
<dbReference type="PROSITE" id="PS50928">
    <property type="entry name" value="ABC_TM1"/>
    <property type="match status" value="1"/>
</dbReference>
<feature type="transmembrane region" description="Helical" evidence="7">
    <location>
        <begin position="21"/>
        <end position="42"/>
    </location>
</feature>
<dbReference type="Pfam" id="PF12911">
    <property type="entry name" value="OppC_N"/>
    <property type="match status" value="1"/>
</dbReference>
<feature type="transmembrane region" description="Helical" evidence="7">
    <location>
        <begin position="200"/>
        <end position="222"/>
    </location>
</feature>
<sequence>MNLKEKLKNHDNWYYALKNKKVIIGFSIFLFFLILALLAPILTKFDYEEIAGAPYSSPSLEHLMGTTIFGRDVFTQVLYGLRSTFFVGLVGGTIALVIGVLLGFISGYKSGTLLDEGLMMLTNILLVIPVIAILIILSAYLPYRGILVQSIIIGITSWPWSARAVRAQTLAIKNKEFVNLSRISSVPTLKIIIEDIASNMFSYVFMVYILQFAGAILTAVGLDFIGLGPTRGISLGLIMQNAVNWNALPLGLWWWAILPGLILTVLVTSLYFINTGLDEVFNPKLREM</sequence>
<keyword evidence="6 7" id="KW-0472">Membrane</keyword>
<evidence type="ECO:0000256" key="1">
    <source>
        <dbReference type="ARBA" id="ARBA00004651"/>
    </source>
</evidence>
<keyword evidence="4 7" id="KW-0812">Transmembrane</keyword>
<evidence type="ECO:0000256" key="3">
    <source>
        <dbReference type="ARBA" id="ARBA00022475"/>
    </source>
</evidence>
<dbReference type="SUPFAM" id="SSF161098">
    <property type="entry name" value="MetI-like"/>
    <property type="match status" value="1"/>
</dbReference>
<reference evidence="9 10" key="1">
    <citation type="submission" date="2018-06" db="EMBL/GenBank/DDBJ databases">
        <title>Genome sequencing of Oceanotoga sp. sy52.</title>
        <authorList>
            <person name="Mori K."/>
        </authorList>
    </citation>
    <scope>NUCLEOTIDE SEQUENCE [LARGE SCALE GENOMIC DNA]</scope>
    <source>
        <strain evidence="10">sy52</strain>
    </source>
</reference>
<evidence type="ECO:0000256" key="7">
    <source>
        <dbReference type="RuleBase" id="RU363032"/>
    </source>
</evidence>
<evidence type="ECO:0000256" key="5">
    <source>
        <dbReference type="ARBA" id="ARBA00022989"/>
    </source>
</evidence>
<evidence type="ECO:0000313" key="10">
    <source>
        <dbReference type="Proteomes" id="UP000516361"/>
    </source>
</evidence>
<evidence type="ECO:0000259" key="8">
    <source>
        <dbReference type="PROSITE" id="PS50928"/>
    </source>
</evidence>
<dbReference type="EMBL" id="AP018712">
    <property type="protein sequence ID" value="BBE31663.1"/>
    <property type="molecule type" value="Genomic_DNA"/>
</dbReference>
<dbReference type="Proteomes" id="UP000516361">
    <property type="component" value="Chromosome"/>
</dbReference>
<dbReference type="Pfam" id="PF00528">
    <property type="entry name" value="BPD_transp_1"/>
    <property type="match status" value="1"/>
</dbReference>
<feature type="transmembrane region" description="Helical" evidence="7">
    <location>
        <begin position="85"/>
        <end position="105"/>
    </location>
</feature>
<comment type="similarity">
    <text evidence="7">Belongs to the binding-protein-dependent transport system permease family.</text>
</comment>